<comment type="caution">
    <text evidence="2">The sequence shown here is derived from an EMBL/GenBank/DDBJ whole genome shotgun (WGS) entry which is preliminary data.</text>
</comment>
<dbReference type="EMBL" id="JARYGZ010000001">
    <property type="protein sequence ID" value="MDH7639733.1"/>
    <property type="molecule type" value="Genomic_DNA"/>
</dbReference>
<sequence>MLNLISVLIGLVALVPALVAFLPLFGWLYWFILPIAVVGLGVGVLSSGNAGRNLNLVVLVVGLVRLVIGHGIF</sequence>
<gene>
    <name evidence="2" type="ORF">QGN17_13440</name>
</gene>
<keyword evidence="1" id="KW-0812">Transmembrane</keyword>
<keyword evidence="1" id="KW-1133">Transmembrane helix</keyword>
<reference evidence="2" key="1">
    <citation type="submission" date="2023-04" db="EMBL/GenBank/DDBJ databases">
        <title>Sphingomonas sp. MAHUQ-71 isolated from rice field.</title>
        <authorList>
            <person name="Huq M.A."/>
        </authorList>
    </citation>
    <scope>NUCLEOTIDE SEQUENCE</scope>
    <source>
        <strain evidence="2">MAHUQ-71</strain>
    </source>
</reference>
<evidence type="ECO:0000313" key="2">
    <source>
        <dbReference type="EMBL" id="MDH7639733.1"/>
    </source>
</evidence>
<dbReference type="RefSeq" id="WP_281044980.1">
    <property type="nucleotide sequence ID" value="NZ_JARYGZ010000001.1"/>
</dbReference>
<feature type="transmembrane region" description="Helical" evidence="1">
    <location>
        <begin position="53"/>
        <end position="72"/>
    </location>
</feature>
<name>A0ABT6N3Q9_9SPHN</name>
<accession>A0ABT6N3Q9</accession>
<keyword evidence="3" id="KW-1185">Reference proteome</keyword>
<keyword evidence="1" id="KW-0472">Membrane</keyword>
<feature type="transmembrane region" description="Helical" evidence="1">
    <location>
        <begin position="27"/>
        <end position="46"/>
    </location>
</feature>
<proteinExistence type="predicted"/>
<evidence type="ECO:0000256" key="1">
    <source>
        <dbReference type="SAM" id="Phobius"/>
    </source>
</evidence>
<evidence type="ECO:0000313" key="3">
    <source>
        <dbReference type="Proteomes" id="UP001160625"/>
    </source>
</evidence>
<protein>
    <submittedName>
        <fullName evidence="2">Uncharacterized protein</fullName>
    </submittedName>
</protein>
<organism evidence="2 3">
    <name type="scientific">Sphingomonas oryzagri</name>
    <dbReference type="NCBI Taxonomy" id="3042314"/>
    <lineage>
        <taxon>Bacteria</taxon>
        <taxon>Pseudomonadati</taxon>
        <taxon>Pseudomonadota</taxon>
        <taxon>Alphaproteobacteria</taxon>
        <taxon>Sphingomonadales</taxon>
        <taxon>Sphingomonadaceae</taxon>
        <taxon>Sphingomonas</taxon>
    </lineage>
</organism>
<dbReference type="Proteomes" id="UP001160625">
    <property type="component" value="Unassembled WGS sequence"/>
</dbReference>